<name>A0A0V1H5A3_9BILA</name>
<proteinExistence type="predicted"/>
<comment type="caution">
    <text evidence="2">The sequence shown here is derived from an EMBL/GenBank/DDBJ whole genome shotgun (WGS) entry which is preliminary data.</text>
</comment>
<evidence type="ECO:0000313" key="3">
    <source>
        <dbReference type="Proteomes" id="UP000055024"/>
    </source>
</evidence>
<protein>
    <submittedName>
        <fullName evidence="2">Uncharacterized protein</fullName>
    </submittedName>
</protein>
<evidence type="ECO:0000256" key="1">
    <source>
        <dbReference type="SAM" id="MobiDB-lite"/>
    </source>
</evidence>
<evidence type="ECO:0000313" key="2">
    <source>
        <dbReference type="EMBL" id="KRZ05944.1"/>
    </source>
</evidence>
<dbReference type="OrthoDB" id="5919987at2759"/>
<organism evidence="2 3">
    <name type="scientific">Trichinella zimbabwensis</name>
    <dbReference type="NCBI Taxonomy" id="268475"/>
    <lineage>
        <taxon>Eukaryota</taxon>
        <taxon>Metazoa</taxon>
        <taxon>Ecdysozoa</taxon>
        <taxon>Nematoda</taxon>
        <taxon>Enoplea</taxon>
        <taxon>Dorylaimia</taxon>
        <taxon>Trichinellida</taxon>
        <taxon>Trichinellidae</taxon>
        <taxon>Trichinella</taxon>
    </lineage>
</organism>
<sequence length="105" mass="11198">MNLSSARVTADPVSTSMSHLTPPTESSTIRGLDLRGPYDDDGKSSVSSTYFARTRVTGGSLAFPADVVQSTACPATSVATFIWPASLLMGRSLRSRRSVGRQQFL</sequence>
<accession>A0A0V1H5A3</accession>
<keyword evidence="3" id="KW-1185">Reference proteome</keyword>
<gene>
    <name evidence="2" type="ORF">T11_13487</name>
</gene>
<dbReference type="Proteomes" id="UP000055024">
    <property type="component" value="Unassembled WGS sequence"/>
</dbReference>
<feature type="compositionally biased region" description="Basic and acidic residues" evidence="1">
    <location>
        <begin position="32"/>
        <end position="43"/>
    </location>
</feature>
<feature type="region of interest" description="Disordered" evidence="1">
    <location>
        <begin position="1"/>
        <end position="45"/>
    </location>
</feature>
<dbReference type="EMBL" id="JYDP01000128">
    <property type="protein sequence ID" value="KRZ05944.1"/>
    <property type="molecule type" value="Genomic_DNA"/>
</dbReference>
<dbReference type="AlphaFoldDB" id="A0A0V1H5A3"/>
<reference evidence="2 3" key="1">
    <citation type="submission" date="2015-01" db="EMBL/GenBank/DDBJ databases">
        <title>Evolution of Trichinella species and genotypes.</title>
        <authorList>
            <person name="Korhonen P.K."/>
            <person name="Edoardo P."/>
            <person name="Giuseppe L.R."/>
            <person name="Gasser R.B."/>
        </authorList>
    </citation>
    <scope>NUCLEOTIDE SEQUENCE [LARGE SCALE GENOMIC DNA]</scope>
    <source>
        <strain evidence="2">ISS1029</strain>
    </source>
</reference>
<feature type="compositionally biased region" description="Polar residues" evidence="1">
    <location>
        <begin position="1"/>
        <end position="29"/>
    </location>
</feature>